<evidence type="ECO:0000256" key="6">
    <source>
        <dbReference type="SAM" id="Phobius"/>
    </source>
</evidence>
<gene>
    <name evidence="7" type="ORF">V6243_00335</name>
</gene>
<keyword evidence="8" id="KW-1185">Reference proteome</keyword>
<keyword evidence="4 6" id="KW-1133">Transmembrane helix</keyword>
<name>A0ABU9G9W6_COBMA</name>
<dbReference type="PANTHER" id="PTHR33931:SF2">
    <property type="entry name" value="HOLIN-LIKE PROTEIN CIDA"/>
    <property type="match status" value="1"/>
</dbReference>
<reference evidence="7 8" key="1">
    <citation type="submission" date="2024-02" db="EMBL/GenBank/DDBJ databases">
        <title>Bacteria isolated from the canopy kelp, Nereocystis luetkeana.</title>
        <authorList>
            <person name="Pfister C.A."/>
            <person name="Younker I.T."/>
            <person name="Light S.H."/>
        </authorList>
    </citation>
    <scope>NUCLEOTIDE SEQUENCE [LARGE SCALE GENOMIC DNA]</scope>
    <source>
        <strain evidence="7 8">TI.5.07</strain>
    </source>
</reference>
<evidence type="ECO:0000256" key="1">
    <source>
        <dbReference type="ARBA" id="ARBA00004651"/>
    </source>
</evidence>
<keyword evidence="2" id="KW-1003">Cell membrane</keyword>
<evidence type="ECO:0000313" key="8">
    <source>
        <dbReference type="Proteomes" id="UP001378242"/>
    </source>
</evidence>
<dbReference type="RefSeq" id="WP_084208531.1">
    <property type="nucleotide sequence ID" value="NZ_CP017114.1"/>
</dbReference>
<evidence type="ECO:0000256" key="4">
    <source>
        <dbReference type="ARBA" id="ARBA00022989"/>
    </source>
</evidence>
<dbReference type="Proteomes" id="UP001378242">
    <property type="component" value="Unassembled WGS sequence"/>
</dbReference>
<dbReference type="PANTHER" id="PTHR33931">
    <property type="entry name" value="HOLIN-LIKE PROTEIN CIDA-RELATED"/>
    <property type="match status" value="1"/>
</dbReference>
<feature type="transmembrane region" description="Helical" evidence="6">
    <location>
        <begin position="122"/>
        <end position="143"/>
    </location>
</feature>
<feature type="transmembrane region" description="Helical" evidence="6">
    <location>
        <begin position="31"/>
        <end position="48"/>
    </location>
</feature>
<comment type="subcellular location">
    <subcellularLocation>
        <location evidence="1">Cell membrane</location>
        <topology evidence="1">Multi-pass membrane protein</topology>
    </subcellularLocation>
</comment>
<dbReference type="EMBL" id="JBAKAP010000001">
    <property type="protein sequence ID" value="MEL0615258.1"/>
    <property type="molecule type" value="Genomic_DNA"/>
</dbReference>
<keyword evidence="3 6" id="KW-0812">Transmembrane</keyword>
<dbReference type="Pfam" id="PF03788">
    <property type="entry name" value="LrgA"/>
    <property type="match status" value="1"/>
</dbReference>
<sequence>MELIKGFCILLTCQFVGEVLGRALVLPVPGPVLGMLILLLALMVRGRLRKRLIPSPDREGDAVRISDNDAGQRQLLRAMLRERVPGSLRLASNGLLAHLSLLFVPAGVGVMVHLDLIAQDLLAIAVTLVVSIAVTQFVTAWLLQRLIDRRSSLQGPVAGKGGEQ</sequence>
<evidence type="ECO:0000256" key="2">
    <source>
        <dbReference type="ARBA" id="ARBA00022475"/>
    </source>
</evidence>
<accession>A0ABU9G9W6</accession>
<evidence type="ECO:0000256" key="5">
    <source>
        <dbReference type="ARBA" id="ARBA00023136"/>
    </source>
</evidence>
<comment type="caution">
    <text evidence="7">The sequence shown here is derived from an EMBL/GenBank/DDBJ whole genome shotgun (WGS) entry which is preliminary data.</text>
</comment>
<organism evidence="7 8">
    <name type="scientific">Cobetia marina</name>
    <name type="common">Deleya marina</name>
    <dbReference type="NCBI Taxonomy" id="28258"/>
    <lineage>
        <taxon>Bacteria</taxon>
        <taxon>Pseudomonadati</taxon>
        <taxon>Pseudomonadota</taxon>
        <taxon>Gammaproteobacteria</taxon>
        <taxon>Oceanospirillales</taxon>
        <taxon>Halomonadaceae</taxon>
        <taxon>Cobetia</taxon>
    </lineage>
</organism>
<dbReference type="GeneID" id="43177750"/>
<proteinExistence type="predicted"/>
<keyword evidence="5 6" id="KW-0472">Membrane</keyword>
<evidence type="ECO:0000256" key="3">
    <source>
        <dbReference type="ARBA" id="ARBA00022692"/>
    </source>
</evidence>
<evidence type="ECO:0000313" key="7">
    <source>
        <dbReference type="EMBL" id="MEL0615258.1"/>
    </source>
</evidence>
<protein>
    <submittedName>
        <fullName evidence="7">CidA/LrgA family protein</fullName>
    </submittedName>
</protein>
<dbReference type="InterPro" id="IPR005538">
    <property type="entry name" value="LrgA/CidA"/>
</dbReference>
<feature type="transmembrane region" description="Helical" evidence="6">
    <location>
        <begin position="95"/>
        <end position="116"/>
    </location>
</feature>